<dbReference type="SUPFAM" id="SSF57701">
    <property type="entry name" value="Zn2/Cys6 DNA-binding domain"/>
    <property type="match status" value="1"/>
</dbReference>
<dbReference type="InterPro" id="IPR001138">
    <property type="entry name" value="Zn2Cys6_DnaBD"/>
</dbReference>
<dbReference type="GO" id="GO:0005634">
    <property type="term" value="C:nucleus"/>
    <property type="evidence" value="ECO:0007669"/>
    <property type="project" value="UniProtKB-SubCell"/>
</dbReference>
<dbReference type="SMART" id="SM00066">
    <property type="entry name" value="GAL4"/>
    <property type="match status" value="1"/>
</dbReference>
<keyword evidence="3" id="KW-0539">Nucleus</keyword>
<dbReference type="InterPro" id="IPR036864">
    <property type="entry name" value="Zn2-C6_fun-type_DNA-bd_sf"/>
</dbReference>
<evidence type="ECO:0000259" key="5">
    <source>
        <dbReference type="PROSITE" id="PS50048"/>
    </source>
</evidence>
<name>A0A6A6T4G8_9PLEO</name>
<sequence length="695" mass="78942">MSTAQEAPTSHYVPKSQRVLACILCQQRKVKCDRKFPCANCVKSRAQCVPATLLPRRPRRKIPERDLYDRLRKYEDLLRQNNIKFETDDHALLEDDRPINDEHVNNSEEVDEPSPATTVKSSASTNAKNFWHAMRERYPGSDNDSGTSHEEATEATILGAWDQLFSNDDHLIFGARQTTVDLSSLHPEPAQIFKYWQVFLDNVNPLFRVVHTPTMQARVIEAIGDLKSMSPAFEALMFSIYCIAVVSILAEDFTAHFGAAKLGQNELVAKYQFGCQQALLNCGFLRSSDRDCLTALFLYLISVSMSTDPRSLSSMLGLAIRIAQRMRIDTESACAEHGVFEGEMRRRLWWALVHLDTRVGQLADYKPQTFTPIWDTRLPLNVNDADLRPDMKEPPAVHPYPTEAIYIVVRGFVADFIMNTSLHLDFVAPRLKPIAKASQQSLEPGKGELDALENMVEEKFLRYCSEENPLQFLTIWETRGFLTKVRLLENYINPSSLPRNEASLDKGVLYASQMLQIDTRIMASPLTKPFHWTSPYNFPFPAYIALANELRRQPFRDDAQQIWEVMSDNCDIRLITTFKSKSAFFTLFSKVIMLAWWARQKSGQADDMPEPRIVSKMKQAMEASGEDTLPLIEPKDGLGLEDPMTGFGSDQYAQQSAPQYPMPGQMTFNMDMNFGWPAVDWGVAQSNAWPGGQFL</sequence>
<dbReference type="PROSITE" id="PS50048">
    <property type="entry name" value="ZN2_CY6_FUNGAL_2"/>
    <property type="match status" value="1"/>
</dbReference>
<feature type="compositionally biased region" description="Polar residues" evidence="4">
    <location>
        <begin position="115"/>
        <end position="125"/>
    </location>
</feature>
<comment type="subcellular location">
    <subcellularLocation>
        <location evidence="1">Nucleus</location>
    </subcellularLocation>
</comment>
<protein>
    <submittedName>
        <fullName evidence="6">Putative C6 transcription factor</fullName>
    </submittedName>
</protein>
<dbReference type="Pfam" id="PF00172">
    <property type="entry name" value="Zn_clus"/>
    <property type="match status" value="1"/>
</dbReference>
<dbReference type="GO" id="GO:0006351">
    <property type="term" value="P:DNA-templated transcription"/>
    <property type="evidence" value="ECO:0007669"/>
    <property type="project" value="InterPro"/>
</dbReference>
<reference evidence="6" key="1">
    <citation type="journal article" date="2020" name="Stud. Mycol.">
        <title>101 Dothideomycetes genomes: a test case for predicting lifestyles and emergence of pathogens.</title>
        <authorList>
            <person name="Haridas S."/>
            <person name="Albert R."/>
            <person name="Binder M."/>
            <person name="Bloem J."/>
            <person name="Labutti K."/>
            <person name="Salamov A."/>
            <person name="Andreopoulos B."/>
            <person name="Baker S."/>
            <person name="Barry K."/>
            <person name="Bills G."/>
            <person name="Bluhm B."/>
            <person name="Cannon C."/>
            <person name="Castanera R."/>
            <person name="Culley D."/>
            <person name="Daum C."/>
            <person name="Ezra D."/>
            <person name="Gonzalez J."/>
            <person name="Henrissat B."/>
            <person name="Kuo A."/>
            <person name="Liang C."/>
            <person name="Lipzen A."/>
            <person name="Lutzoni F."/>
            <person name="Magnuson J."/>
            <person name="Mondo S."/>
            <person name="Nolan M."/>
            <person name="Ohm R."/>
            <person name="Pangilinan J."/>
            <person name="Park H.-J."/>
            <person name="Ramirez L."/>
            <person name="Alfaro M."/>
            <person name="Sun H."/>
            <person name="Tritt A."/>
            <person name="Yoshinaga Y."/>
            <person name="Zwiers L.-H."/>
            <person name="Turgeon B."/>
            <person name="Goodwin S."/>
            <person name="Spatafora J."/>
            <person name="Crous P."/>
            <person name="Grigoriev I."/>
        </authorList>
    </citation>
    <scope>NUCLEOTIDE SEQUENCE</scope>
    <source>
        <strain evidence="6">CBS 122681</strain>
    </source>
</reference>
<dbReference type="InterPro" id="IPR007219">
    <property type="entry name" value="XnlR_reg_dom"/>
</dbReference>
<keyword evidence="7" id="KW-1185">Reference proteome</keyword>
<gene>
    <name evidence="6" type="ORF">K491DRAFT_717769</name>
</gene>
<evidence type="ECO:0000256" key="2">
    <source>
        <dbReference type="ARBA" id="ARBA00022723"/>
    </source>
</evidence>
<feature type="region of interest" description="Disordered" evidence="4">
    <location>
        <begin position="101"/>
        <end position="125"/>
    </location>
</feature>
<evidence type="ECO:0000313" key="6">
    <source>
        <dbReference type="EMBL" id="KAF2653803.1"/>
    </source>
</evidence>
<dbReference type="Proteomes" id="UP000799324">
    <property type="component" value="Unassembled WGS sequence"/>
</dbReference>
<dbReference type="PANTHER" id="PTHR31001">
    <property type="entry name" value="UNCHARACTERIZED TRANSCRIPTIONAL REGULATORY PROTEIN"/>
    <property type="match status" value="1"/>
</dbReference>
<dbReference type="Pfam" id="PF04082">
    <property type="entry name" value="Fungal_trans"/>
    <property type="match status" value="1"/>
</dbReference>
<dbReference type="AlphaFoldDB" id="A0A6A6T4G8"/>
<dbReference type="EMBL" id="MU004375">
    <property type="protein sequence ID" value="KAF2653803.1"/>
    <property type="molecule type" value="Genomic_DNA"/>
</dbReference>
<feature type="domain" description="Zn(2)-C6 fungal-type" evidence="5">
    <location>
        <begin position="21"/>
        <end position="49"/>
    </location>
</feature>
<evidence type="ECO:0000313" key="7">
    <source>
        <dbReference type="Proteomes" id="UP000799324"/>
    </source>
</evidence>
<dbReference type="GO" id="GO:0000981">
    <property type="term" value="F:DNA-binding transcription factor activity, RNA polymerase II-specific"/>
    <property type="evidence" value="ECO:0007669"/>
    <property type="project" value="InterPro"/>
</dbReference>
<dbReference type="GO" id="GO:0008270">
    <property type="term" value="F:zinc ion binding"/>
    <property type="evidence" value="ECO:0007669"/>
    <property type="project" value="InterPro"/>
</dbReference>
<proteinExistence type="predicted"/>
<evidence type="ECO:0000256" key="4">
    <source>
        <dbReference type="SAM" id="MobiDB-lite"/>
    </source>
</evidence>
<organism evidence="6 7">
    <name type="scientific">Lophiostoma macrostomum CBS 122681</name>
    <dbReference type="NCBI Taxonomy" id="1314788"/>
    <lineage>
        <taxon>Eukaryota</taxon>
        <taxon>Fungi</taxon>
        <taxon>Dikarya</taxon>
        <taxon>Ascomycota</taxon>
        <taxon>Pezizomycotina</taxon>
        <taxon>Dothideomycetes</taxon>
        <taxon>Pleosporomycetidae</taxon>
        <taxon>Pleosporales</taxon>
        <taxon>Lophiostomataceae</taxon>
        <taxon>Lophiostoma</taxon>
    </lineage>
</organism>
<dbReference type="InterPro" id="IPR050613">
    <property type="entry name" value="Sec_Metabolite_Reg"/>
</dbReference>
<accession>A0A6A6T4G8</accession>
<dbReference type="Gene3D" id="4.10.240.10">
    <property type="entry name" value="Zn(2)-C6 fungal-type DNA-binding domain"/>
    <property type="match status" value="1"/>
</dbReference>
<evidence type="ECO:0000256" key="3">
    <source>
        <dbReference type="ARBA" id="ARBA00023242"/>
    </source>
</evidence>
<dbReference type="GO" id="GO:0003677">
    <property type="term" value="F:DNA binding"/>
    <property type="evidence" value="ECO:0007669"/>
    <property type="project" value="InterPro"/>
</dbReference>
<dbReference type="CDD" id="cd12148">
    <property type="entry name" value="fungal_TF_MHR"/>
    <property type="match status" value="1"/>
</dbReference>
<dbReference type="OrthoDB" id="2269373at2759"/>
<dbReference type="CDD" id="cd00067">
    <property type="entry name" value="GAL4"/>
    <property type="match status" value="1"/>
</dbReference>
<dbReference type="SMART" id="SM00906">
    <property type="entry name" value="Fungal_trans"/>
    <property type="match status" value="1"/>
</dbReference>
<dbReference type="PANTHER" id="PTHR31001:SF45">
    <property type="entry name" value="ZN(II)2CYS6 TRANSCRIPTION FACTOR (EUROFUNG)"/>
    <property type="match status" value="1"/>
</dbReference>
<evidence type="ECO:0000256" key="1">
    <source>
        <dbReference type="ARBA" id="ARBA00004123"/>
    </source>
</evidence>
<keyword evidence="2" id="KW-0479">Metal-binding</keyword>